<evidence type="ECO:0000313" key="2">
    <source>
        <dbReference type="EMBL" id="GGZ24021.1"/>
    </source>
</evidence>
<dbReference type="RefSeq" id="WP_190122277.1">
    <property type="nucleotide sequence ID" value="NZ_BMWG01000003.1"/>
</dbReference>
<dbReference type="PROSITE" id="PS51257">
    <property type="entry name" value="PROKAR_LIPOPROTEIN"/>
    <property type="match status" value="1"/>
</dbReference>
<dbReference type="Proteomes" id="UP000630936">
    <property type="component" value="Unassembled WGS sequence"/>
</dbReference>
<proteinExistence type="predicted"/>
<sequence length="217" mass="22815">MHRRRRTVITVSAALLAAAPLLTACGNQAHPGAAAVVGGERIEVSAVQAKVKDVRAAQQSSPQSAQLIKDSGQLSRAKLYDLIVGRVIERAADDAGVAATRKEVADGRVVLAQQAGGEQQLTAVYLQQRGVAPGQVDEAVRRDILVGKLAESIGAANSPDGQQRLNAAFTAAAKTLDIDVNPRFGSWNDQKLELGDYKAPWITQVTKQPPPAEPSGA</sequence>
<evidence type="ECO:0000313" key="3">
    <source>
        <dbReference type="Proteomes" id="UP000630936"/>
    </source>
</evidence>
<keyword evidence="1" id="KW-0732">Signal</keyword>
<comment type="caution">
    <text evidence="2">The sequence shown here is derived from an EMBL/GenBank/DDBJ whole genome shotgun (WGS) entry which is preliminary data.</text>
</comment>
<keyword evidence="2" id="KW-0449">Lipoprotein</keyword>
<evidence type="ECO:0000256" key="1">
    <source>
        <dbReference type="SAM" id="SignalP"/>
    </source>
</evidence>
<organism evidence="2 3">
    <name type="scientific">Streptomyces inusitatus</name>
    <dbReference type="NCBI Taxonomy" id="68221"/>
    <lineage>
        <taxon>Bacteria</taxon>
        <taxon>Bacillati</taxon>
        <taxon>Actinomycetota</taxon>
        <taxon>Actinomycetes</taxon>
        <taxon>Kitasatosporales</taxon>
        <taxon>Streptomycetaceae</taxon>
        <taxon>Streptomyces</taxon>
    </lineage>
</organism>
<protein>
    <submittedName>
        <fullName evidence="2">Lipoprotein</fullName>
    </submittedName>
</protein>
<gene>
    <name evidence="2" type="ORF">GCM10010387_16630</name>
</gene>
<dbReference type="EMBL" id="BMWG01000003">
    <property type="protein sequence ID" value="GGZ24021.1"/>
    <property type="molecule type" value="Genomic_DNA"/>
</dbReference>
<dbReference type="Pfam" id="PF13624">
    <property type="entry name" value="SurA_N_3"/>
    <property type="match status" value="1"/>
</dbReference>
<accession>A0A918PVZ7</accession>
<dbReference type="InterPro" id="IPR027304">
    <property type="entry name" value="Trigger_fact/SurA_dom_sf"/>
</dbReference>
<dbReference type="SUPFAM" id="SSF109998">
    <property type="entry name" value="Triger factor/SurA peptide-binding domain-like"/>
    <property type="match status" value="1"/>
</dbReference>
<dbReference type="PROSITE" id="PS51318">
    <property type="entry name" value="TAT"/>
    <property type="match status" value="1"/>
</dbReference>
<reference evidence="2" key="1">
    <citation type="journal article" date="2014" name="Int. J. Syst. Evol. Microbiol.">
        <title>Complete genome sequence of Corynebacterium casei LMG S-19264T (=DSM 44701T), isolated from a smear-ripened cheese.</title>
        <authorList>
            <consortium name="US DOE Joint Genome Institute (JGI-PGF)"/>
            <person name="Walter F."/>
            <person name="Albersmeier A."/>
            <person name="Kalinowski J."/>
            <person name="Ruckert C."/>
        </authorList>
    </citation>
    <scope>NUCLEOTIDE SEQUENCE</scope>
    <source>
        <strain evidence="2">JCM 4988</strain>
    </source>
</reference>
<dbReference type="InterPro" id="IPR006311">
    <property type="entry name" value="TAT_signal"/>
</dbReference>
<feature type="chain" id="PRO_5036790971" evidence="1">
    <location>
        <begin position="30"/>
        <end position="217"/>
    </location>
</feature>
<feature type="signal peptide" evidence="1">
    <location>
        <begin position="1"/>
        <end position="29"/>
    </location>
</feature>
<keyword evidence="3" id="KW-1185">Reference proteome</keyword>
<name>A0A918PVZ7_9ACTN</name>
<dbReference type="Gene3D" id="1.10.4030.10">
    <property type="entry name" value="Porin chaperone SurA, peptide-binding domain"/>
    <property type="match status" value="1"/>
</dbReference>
<dbReference type="AlphaFoldDB" id="A0A918PVZ7"/>
<reference evidence="2" key="2">
    <citation type="submission" date="2020-09" db="EMBL/GenBank/DDBJ databases">
        <authorList>
            <person name="Sun Q."/>
            <person name="Ohkuma M."/>
        </authorList>
    </citation>
    <scope>NUCLEOTIDE SEQUENCE</scope>
    <source>
        <strain evidence="2">JCM 4988</strain>
    </source>
</reference>